<feature type="domain" description="Helix-turn-helix" evidence="1">
    <location>
        <begin position="57"/>
        <end position="103"/>
    </location>
</feature>
<dbReference type="InterPro" id="IPR010093">
    <property type="entry name" value="SinI_DNA-bd"/>
</dbReference>
<dbReference type="AlphaFoldDB" id="A0A6G9XNA6"/>
<dbReference type="SUPFAM" id="SSF46955">
    <property type="entry name" value="Putative DNA-binding domain"/>
    <property type="match status" value="1"/>
</dbReference>
<evidence type="ECO:0000313" key="2">
    <source>
        <dbReference type="EMBL" id="QIS02330.1"/>
    </source>
</evidence>
<proteinExistence type="predicted"/>
<dbReference type="GO" id="GO:0003677">
    <property type="term" value="F:DNA binding"/>
    <property type="evidence" value="ECO:0007669"/>
    <property type="project" value="UniProtKB-KW"/>
</dbReference>
<evidence type="ECO:0000313" key="3">
    <source>
        <dbReference type="Proteomes" id="UP000501705"/>
    </source>
</evidence>
<gene>
    <name evidence="2" type="ORF">F5X71_08345</name>
</gene>
<dbReference type="Pfam" id="PF12728">
    <property type="entry name" value="HTH_17"/>
    <property type="match status" value="1"/>
</dbReference>
<sequence length="116" mass="12681">MAVYRESGRDMAHRCPIFWPFLGLIAERACLGRTFRISQEASMTLNLPASPVPEDLITVRTAASLVDVDAKTIKNWIKAGDLEGWLVNGSRWRVRRAAVLALVQLASVSGVGGDSK</sequence>
<dbReference type="Proteomes" id="UP000501705">
    <property type="component" value="Chromosome"/>
</dbReference>
<organism evidence="2 3">
    <name type="scientific">Nocardia brasiliensis</name>
    <dbReference type="NCBI Taxonomy" id="37326"/>
    <lineage>
        <taxon>Bacteria</taxon>
        <taxon>Bacillati</taxon>
        <taxon>Actinomycetota</taxon>
        <taxon>Actinomycetes</taxon>
        <taxon>Mycobacteriales</taxon>
        <taxon>Nocardiaceae</taxon>
        <taxon>Nocardia</taxon>
    </lineage>
</organism>
<dbReference type="EMBL" id="CP046171">
    <property type="protein sequence ID" value="QIS02330.1"/>
    <property type="molecule type" value="Genomic_DNA"/>
</dbReference>
<protein>
    <submittedName>
        <fullName evidence="2">Excisionase family DNA-binding protein</fullName>
    </submittedName>
</protein>
<dbReference type="NCBIfam" id="TIGR01764">
    <property type="entry name" value="excise"/>
    <property type="match status" value="1"/>
</dbReference>
<dbReference type="InterPro" id="IPR041657">
    <property type="entry name" value="HTH_17"/>
</dbReference>
<reference evidence="2 3" key="1">
    <citation type="journal article" date="2019" name="ACS Chem. Biol.">
        <title>Identification and Mobilization of a Cryptic Antibiotic Biosynthesis Gene Locus from a Human-Pathogenic Nocardia Isolate.</title>
        <authorList>
            <person name="Herisse M."/>
            <person name="Ishida K."/>
            <person name="Porter J.L."/>
            <person name="Howden B."/>
            <person name="Hertweck C."/>
            <person name="Stinear T.P."/>
            <person name="Pidot S.J."/>
        </authorList>
    </citation>
    <scope>NUCLEOTIDE SEQUENCE [LARGE SCALE GENOMIC DNA]</scope>
    <source>
        <strain evidence="2 3">AUSMDU00024985</strain>
    </source>
</reference>
<keyword evidence="2" id="KW-0238">DNA-binding</keyword>
<dbReference type="InterPro" id="IPR009061">
    <property type="entry name" value="DNA-bd_dom_put_sf"/>
</dbReference>
<name>A0A6G9XNA6_NOCBR</name>
<evidence type="ECO:0000259" key="1">
    <source>
        <dbReference type="Pfam" id="PF12728"/>
    </source>
</evidence>
<accession>A0A6G9XNA6</accession>